<evidence type="ECO:0000313" key="6">
    <source>
        <dbReference type="EMBL" id="QKJ25200.1"/>
    </source>
</evidence>
<evidence type="ECO:0000256" key="3">
    <source>
        <dbReference type="ARBA" id="ARBA00023315"/>
    </source>
</evidence>
<dbReference type="Pfam" id="PF00698">
    <property type="entry name" value="Acyl_transf_1"/>
    <property type="match status" value="1"/>
</dbReference>
<dbReference type="Gene3D" id="3.40.366.10">
    <property type="entry name" value="Malonyl-Coenzyme A Acyl Carrier Protein, domain 2"/>
    <property type="match status" value="1"/>
</dbReference>
<dbReference type="GO" id="GO:0005829">
    <property type="term" value="C:cytosol"/>
    <property type="evidence" value="ECO:0007669"/>
    <property type="project" value="TreeGrafter"/>
</dbReference>
<dbReference type="AlphaFoldDB" id="A0A7D4UI90"/>
<dbReference type="SUPFAM" id="SSF52151">
    <property type="entry name" value="FabD/lysophospholipase-like"/>
    <property type="match status" value="1"/>
</dbReference>
<dbReference type="PANTHER" id="PTHR42681:SF1">
    <property type="entry name" value="MALONYL-COA-ACYL CARRIER PROTEIN TRANSACYLASE, MITOCHONDRIAL"/>
    <property type="match status" value="1"/>
</dbReference>
<dbReference type="GO" id="GO:0006633">
    <property type="term" value="P:fatty acid biosynthetic process"/>
    <property type="evidence" value="ECO:0007669"/>
    <property type="project" value="TreeGrafter"/>
</dbReference>
<keyword evidence="7" id="KW-1185">Reference proteome</keyword>
<dbReference type="InterPro" id="IPR016035">
    <property type="entry name" value="Acyl_Trfase/lysoPLipase"/>
</dbReference>
<dbReference type="InterPro" id="IPR001227">
    <property type="entry name" value="Ac_transferase_dom_sf"/>
</dbReference>
<dbReference type="EC" id="2.3.1.39" evidence="1"/>
<proteinExistence type="predicted"/>
<evidence type="ECO:0000259" key="5">
    <source>
        <dbReference type="SMART" id="SM00827"/>
    </source>
</evidence>
<evidence type="ECO:0000256" key="2">
    <source>
        <dbReference type="ARBA" id="ARBA00022679"/>
    </source>
</evidence>
<dbReference type="InterPro" id="IPR014043">
    <property type="entry name" value="Acyl_transferase_dom"/>
</dbReference>
<gene>
    <name evidence="6" type="ORF">HRU87_03160</name>
</gene>
<evidence type="ECO:0000256" key="1">
    <source>
        <dbReference type="ARBA" id="ARBA00013258"/>
    </source>
</evidence>
<feature type="domain" description="Malonyl-CoA:ACP transacylase (MAT)" evidence="5">
    <location>
        <begin position="5"/>
        <end position="290"/>
    </location>
</feature>
<dbReference type="EMBL" id="CP054056">
    <property type="protein sequence ID" value="QKJ25200.1"/>
    <property type="molecule type" value="Genomic_DNA"/>
</dbReference>
<dbReference type="Gene3D" id="3.30.70.250">
    <property type="entry name" value="Malonyl-CoA ACP transacylase, ACP-binding"/>
    <property type="match status" value="1"/>
</dbReference>
<accession>A0A7D4UI90</accession>
<dbReference type="SMART" id="SM00827">
    <property type="entry name" value="PKS_AT"/>
    <property type="match status" value="1"/>
</dbReference>
<dbReference type="RefSeq" id="WP_173493497.1">
    <property type="nucleotide sequence ID" value="NZ_CP054056.1"/>
</dbReference>
<reference evidence="6 7" key="1">
    <citation type="submission" date="2020-05" db="EMBL/GenBank/DDBJ databases">
        <title>Aquirufa sp. strain 15G-AUS-rot a new Aquirufa species.</title>
        <authorList>
            <person name="Pitt A."/>
            <person name="Hahn M.W."/>
        </authorList>
    </citation>
    <scope>NUCLEOTIDE SEQUENCE [LARGE SCALE GENOMIC DNA]</scope>
    <source>
        <strain evidence="6 7">15G-AUS-rot</strain>
    </source>
</reference>
<protein>
    <recommendedName>
        <fullName evidence="1">[acyl-carrier-protein] S-malonyltransferase</fullName>
        <ecNumber evidence="1">2.3.1.39</ecNumber>
    </recommendedName>
</protein>
<dbReference type="InterPro" id="IPR016036">
    <property type="entry name" value="Malonyl_transacylase_ACP-bd"/>
</dbReference>
<organism evidence="6 7">
    <name type="scientific">Aquiluna borgnonia</name>
    <dbReference type="NCBI Taxonomy" id="2499157"/>
    <lineage>
        <taxon>Bacteria</taxon>
        <taxon>Bacillati</taxon>
        <taxon>Actinomycetota</taxon>
        <taxon>Actinomycetes</taxon>
        <taxon>Micrococcales</taxon>
        <taxon>Microbacteriaceae</taxon>
        <taxon>Luna cluster</taxon>
        <taxon>Luna-1 subcluster</taxon>
        <taxon>Aquiluna</taxon>
    </lineage>
</organism>
<name>A0A7D4UI90_9MICO</name>
<evidence type="ECO:0000256" key="4">
    <source>
        <dbReference type="ARBA" id="ARBA00048462"/>
    </source>
</evidence>
<sequence length="297" mass="31006">MRVLMCPGQGSQSEGFLNPWIAEISGFKDQLEVLSEYCKRDLVHLGTLASEEEIKDTANAQPLIVGASLAAARSALHVKDFDAVVGHSVGEFAAAAIAGVLTDAQAMELVAVRANAMAKAAKLTQTSMAAILGAEVEVVEAVSEQLGLQVANYNGAGQIVVAGPVSAIKALLEAPPERSRAIELKVAGAFHTTFMQSAETELRDAAQGIQTGNPTLQLWSNNSGQLVESGDEFLRLLVSQVASPVRWDLCMASIDAEGVQVVELPPAGALAGLAKRGMPNTVAVALKTPADLEKIAQ</sequence>
<dbReference type="GO" id="GO:0004314">
    <property type="term" value="F:[acyl-carrier-protein] S-malonyltransferase activity"/>
    <property type="evidence" value="ECO:0007669"/>
    <property type="project" value="UniProtKB-EC"/>
</dbReference>
<comment type="catalytic activity">
    <reaction evidence="4">
        <text>holo-[ACP] + malonyl-CoA = malonyl-[ACP] + CoA</text>
        <dbReference type="Rhea" id="RHEA:41792"/>
        <dbReference type="Rhea" id="RHEA-COMP:9623"/>
        <dbReference type="Rhea" id="RHEA-COMP:9685"/>
        <dbReference type="ChEBI" id="CHEBI:57287"/>
        <dbReference type="ChEBI" id="CHEBI:57384"/>
        <dbReference type="ChEBI" id="CHEBI:64479"/>
        <dbReference type="ChEBI" id="CHEBI:78449"/>
        <dbReference type="EC" id="2.3.1.39"/>
    </reaction>
</comment>
<dbReference type="SUPFAM" id="SSF55048">
    <property type="entry name" value="Probable ACP-binding domain of malonyl-CoA ACP transacylase"/>
    <property type="match status" value="1"/>
</dbReference>
<dbReference type="PANTHER" id="PTHR42681">
    <property type="entry name" value="MALONYL-COA-ACYL CARRIER PROTEIN TRANSACYLASE, MITOCHONDRIAL"/>
    <property type="match status" value="1"/>
</dbReference>
<dbReference type="InterPro" id="IPR050858">
    <property type="entry name" value="Mal-CoA-ACP_Trans/PKS_FabD"/>
</dbReference>
<evidence type="ECO:0000313" key="7">
    <source>
        <dbReference type="Proteomes" id="UP000501003"/>
    </source>
</evidence>
<dbReference type="Proteomes" id="UP000501003">
    <property type="component" value="Chromosome"/>
</dbReference>
<dbReference type="KEGG" id="aqg:HRU87_03160"/>
<keyword evidence="2 6" id="KW-0808">Transferase</keyword>
<keyword evidence="3" id="KW-0012">Acyltransferase</keyword>